<sequence length="145" mass="16025">VCFSKTEDADCGQVYPLERSVEGEYEPISTSLIQLFMGPTAEEKEQGYTSLFSQKTAYILKWVKITGGNVADVNLNDIREIIPNASSSCGSAQLLAEIENTIRQHGNIEKIRIAIDGDPQVFYDWIQIGCQDDLCDSAPFEAGLQ</sequence>
<reference evidence="3" key="1">
    <citation type="submission" date="2017-09" db="EMBL/GenBank/DDBJ databases">
        <title>Depth-based differentiation of microbial function through sediment-hosted aquifers and enrichment of novel symbionts in the deep terrestrial subsurface.</title>
        <authorList>
            <person name="Probst A.J."/>
            <person name="Ladd B."/>
            <person name="Jarett J.K."/>
            <person name="Geller-Mcgrath D.E."/>
            <person name="Sieber C.M.K."/>
            <person name="Emerson J.B."/>
            <person name="Anantharaman K."/>
            <person name="Thomas B.C."/>
            <person name="Malmstrom R."/>
            <person name="Stieglmeier M."/>
            <person name="Klingl A."/>
            <person name="Woyke T."/>
            <person name="Ryan C.M."/>
            <person name="Banfield J.F."/>
        </authorList>
    </citation>
    <scope>NUCLEOTIDE SEQUENCE [LARGE SCALE GENOMIC DNA]</scope>
</reference>
<dbReference type="EMBL" id="PFAR01000049">
    <property type="protein sequence ID" value="PIR92828.1"/>
    <property type="molecule type" value="Genomic_DNA"/>
</dbReference>
<dbReference type="InterPro" id="IPR019606">
    <property type="entry name" value="GerMN"/>
</dbReference>
<name>A0A2H0V199_9BACT</name>
<gene>
    <name evidence="2" type="ORF">COT99_04145</name>
</gene>
<dbReference type="Proteomes" id="UP000228626">
    <property type="component" value="Unassembled WGS sequence"/>
</dbReference>
<feature type="non-terminal residue" evidence="2">
    <location>
        <position position="1"/>
    </location>
</feature>
<evidence type="ECO:0000313" key="2">
    <source>
        <dbReference type="EMBL" id="PIR92828.1"/>
    </source>
</evidence>
<protein>
    <recommendedName>
        <fullName evidence="1">GerMN domain-containing protein</fullName>
    </recommendedName>
</protein>
<dbReference type="AlphaFoldDB" id="A0A2H0V199"/>
<organism evidence="2 3">
    <name type="scientific">Candidatus Falkowbacteria bacterium CG10_big_fil_rev_8_21_14_0_10_43_10</name>
    <dbReference type="NCBI Taxonomy" id="1974567"/>
    <lineage>
        <taxon>Bacteria</taxon>
        <taxon>Candidatus Falkowiibacteriota</taxon>
    </lineage>
</organism>
<accession>A0A2H0V199</accession>
<dbReference type="Pfam" id="PF10646">
    <property type="entry name" value="Germane"/>
    <property type="match status" value="1"/>
</dbReference>
<evidence type="ECO:0000259" key="1">
    <source>
        <dbReference type="Pfam" id="PF10646"/>
    </source>
</evidence>
<evidence type="ECO:0000313" key="3">
    <source>
        <dbReference type="Proteomes" id="UP000228626"/>
    </source>
</evidence>
<comment type="caution">
    <text evidence="2">The sequence shown here is derived from an EMBL/GenBank/DDBJ whole genome shotgun (WGS) entry which is preliminary data.</text>
</comment>
<feature type="domain" description="GerMN" evidence="1">
    <location>
        <begin position="24"/>
        <end position="120"/>
    </location>
</feature>
<proteinExistence type="predicted"/>